<dbReference type="EMBL" id="KD149356">
    <property type="protein sequence ID" value="EMS57177.1"/>
    <property type="molecule type" value="Genomic_DNA"/>
</dbReference>
<evidence type="ECO:0000313" key="1">
    <source>
        <dbReference type="EMBL" id="EMS57177.1"/>
    </source>
</evidence>
<reference evidence="1" key="1">
    <citation type="journal article" date="2013" name="Nature">
        <title>Draft genome of the wheat A-genome progenitor Triticum urartu.</title>
        <authorList>
            <person name="Ling H.Q."/>
            <person name="Zhao S."/>
            <person name="Liu D."/>
            <person name="Wang J."/>
            <person name="Sun H."/>
            <person name="Zhang C."/>
            <person name="Fan H."/>
            <person name="Li D."/>
            <person name="Dong L."/>
            <person name="Tao Y."/>
            <person name="Gao C."/>
            <person name="Wu H."/>
            <person name="Li Y."/>
            <person name="Cui Y."/>
            <person name="Guo X."/>
            <person name="Zheng S."/>
            <person name="Wang B."/>
            <person name="Yu K."/>
            <person name="Liang Q."/>
            <person name="Yang W."/>
            <person name="Lou X."/>
            <person name="Chen J."/>
            <person name="Feng M."/>
            <person name="Jian J."/>
            <person name="Zhang X."/>
            <person name="Luo G."/>
            <person name="Jiang Y."/>
            <person name="Liu J."/>
            <person name="Wang Z."/>
            <person name="Sha Y."/>
            <person name="Zhang B."/>
            <person name="Wu H."/>
            <person name="Tang D."/>
            <person name="Shen Q."/>
            <person name="Xue P."/>
            <person name="Zou S."/>
            <person name="Wang X."/>
            <person name="Liu X."/>
            <person name="Wang F."/>
            <person name="Yang Y."/>
            <person name="An X."/>
            <person name="Dong Z."/>
            <person name="Zhang K."/>
            <person name="Zhang X."/>
            <person name="Luo M.C."/>
            <person name="Dvorak J."/>
            <person name="Tong Y."/>
            <person name="Wang J."/>
            <person name="Yang H."/>
            <person name="Li Z."/>
            <person name="Wang D."/>
            <person name="Zhang A."/>
            <person name="Wang J."/>
        </authorList>
    </citation>
    <scope>NUCLEOTIDE SEQUENCE</scope>
</reference>
<dbReference type="AlphaFoldDB" id="M7ZAU7"/>
<sequence length="209" mass="23071">MTLHLPIFTFTPDIFTISTFFNYAFPFSTISTFNTDVFPVPISGCTLRRDVSAADLSHCAPHSPPPPVLAYSRSSVTAPALQVPPAQARRLLSMRRPRTSLEEALKKGSDSSEEEEEGAAGYKLHIQALERAILAQPLDYGSHIVQSTDDQMGILLLISSKSGSSVFRSASTEEQSTDVIRQLNESNAKFRTERDLLRVKIVESAEQQE</sequence>
<organism evidence="1">
    <name type="scientific">Triticum urartu</name>
    <name type="common">Red wild einkorn</name>
    <name type="synonym">Crithodium urartu</name>
    <dbReference type="NCBI Taxonomy" id="4572"/>
    <lineage>
        <taxon>Eukaryota</taxon>
        <taxon>Viridiplantae</taxon>
        <taxon>Streptophyta</taxon>
        <taxon>Embryophyta</taxon>
        <taxon>Tracheophyta</taxon>
        <taxon>Spermatophyta</taxon>
        <taxon>Magnoliopsida</taxon>
        <taxon>Liliopsida</taxon>
        <taxon>Poales</taxon>
        <taxon>Poaceae</taxon>
        <taxon>BOP clade</taxon>
        <taxon>Pooideae</taxon>
        <taxon>Triticodae</taxon>
        <taxon>Triticeae</taxon>
        <taxon>Triticinae</taxon>
        <taxon>Triticum</taxon>
    </lineage>
</organism>
<name>M7ZAU7_TRIUA</name>
<gene>
    <name evidence="1" type="ORF">TRIUR3_30306</name>
</gene>
<protein>
    <submittedName>
        <fullName evidence="1">Uncharacterized protein</fullName>
    </submittedName>
</protein>
<accession>M7ZAU7</accession>
<proteinExistence type="predicted"/>